<accession>A0AAE0YYN6</accession>
<name>A0AAE0YYN6_9GAST</name>
<sequence>MCLSGSDSHCANREPVCVCPEPRIPYLVMLVMALVVVDNFTYPGSCISINLSLDSELNVRIGEAAKTMARLVKRVWDNPLLTINTKMKMYQAFKLNTFSVVVRPGHLYSRQERKLNAFHVPQTTPWHHLAKQHHKYREPVKGRHNQHVLHTDSQATTLARPCVQMDE</sequence>
<comment type="caution">
    <text evidence="1">The sequence shown here is derived from an EMBL/GenBank/DDBJ whole genome shotgun (WGS) entry which is preliminary data.</text>
</comment>
<reference evidence="1" key="1">
    <citation type="journal article" date="2023" name="G3 (Bethesda)">
        <title>A reference genome for the long-term kleptoplast-retaining sea slug Elysia crispata morphotype clarki.</title>
        <authorList>
            <person name="Eastman K.E."/>
            <person name="Pendleton A.L."/>
            <person name="Shaikh M.A."/>
            <person name="Suttiyut T."/>
            <person name="Ogas R."/>
            <person name="Tomko P."/>
            <person name="Gavelis G."/>
            <person name="Widhalm J.R."/>
            <person name="Wisecaver J.H."/>
        </authorList>
    </citation>
    <scope>NUCLEOTIDE SEQUENCE</scope>
    <source>
        <strain evidence="1">ECLA1</strain>
    </source>
</reference>
<gene>
    <name evidence="1" type="ORF">RRG08_008206</name>
</gene>
<organism evidence="1 2">
    <name type="scientific">Elysia crispata</name>
    <name type="common">lettuce slug</name>
    <dbReference type="NCBI Taxonomy" id="231223"/>
    <lineage>
        <taxon>Eukaryota</taxon>
        <taxon>Metazoa</taxon>
        <taxon>Spiralia</taxon>
        <taxon>Lophotrochozoa</taxon>
        <taxon>Mollusca</taxon>
        <taxon>Gastropoda</taxon>
        <taxon>Heterobranchia</taxon>
        <taxon>Euthyneura</taxon>
        <taxon>Panpulmonata</taxon>
        <taxon>Sacoglossa</taxon>
        <taxon>Placobranchoidea</taxon>
        <taxon>Plakobranchidae</taxon>
        <taxon>Elysia</taxon>
    </lineage>
</organism>
<dbReference type="AlphaFoldDB" id="A0AAE0YYN6"/>
<evidence type="ECO:0000313" key="1">
    <source>
        <dbReference type="EMBL" id="KAK3759624.1"/>
    </source>
</evidence>
<evidence type="ECO:0000313" key="2">
    <source>
        <dbReference type="Proteomes" id="UP001283361"/>
    </source>
</evidence>
<keyword evidence="2" id="KW-1185">Reference proteome</keyword>
<dbReference type="Proteomes" id="UP001283361">
    <property type="component" value="Unassembled WGS sequence"/>
</dbReference>
<dbReference type="EMBL" id="JAWDGP010005097">
    <property type="protein sequence ID" value="KAK3759624.1"/>
    <property type="molecule type" value="Genomic_DNA"/>
</dbReference>
<protein>
    <submittedName>
        <fullName evidence="1">Uncharacterized protein</fullName>
    </submittedName>
</protein>
<proteinExistence type="predicted"/>